<name>A0ABU2JWJ8_9ACTN</name>
<dbReference type="EMBL" id="JAVREO010000014">
    <property type="protein sequence ID" value="MDT0269109.1"/>
    <property type="molecule type" value="Genomic_DNA"/>
</dbReference>
<dbReference type="RefSeq" id="WP_311669192.1">
    <property type="nucleotide sequence ID" value="NZ_JAVREO010000014.1"/>
</dbReference>
<keyword evidence="1" id="KW-0812">Transmembrane</keyword>
<accession>A0ABU2JWJ8</accession>
<sequence>MLAAPHGFLDDFPRDIRRAAPPPTARQRRAGTVRATCFPLTFLVVMAAVRASWVAGRQDAGWPDAAAIGLVAVALSTALDTFVIDRPVVSRWRRPGWSSPAPRRALAGTTGPATCGCCSCRAPA</sequence>
<evidence type="ECO:0000256" key="1">
    <source>
        <dbReference type="SAM" id="Phobius"/>
    </source>
</evidence>
<reference evidence="3" key="1">
    <citation type="submission" date="2023-07" db="EMBL/GenBank/DDBJ databases">
        <title>30 novel species of actinomycetes from the DSMZ collection.</title>
        <authorList>
            <person name="Nouioui I."/>
        </authorList>
    </citation>
    <scope>NUCLEOTIDE SEQUENCE [LARGE SCALE GENOMIC DNA]</scope>
    <source>
        <strain evidence="3">DSM 44915</strain>
    </source>
</reference>
<keyword evidence="1" id="KW-0472">Membrane</keyword>
<feature type="transmembrane region" description="Helical" evidence="1">
    <location>
        <begin position="65"/>
        <end position="84"/>
    </location>
</feature>
<evidence type="ECO:0000313" key="2">
    <source>
        <dbReference type="EMBL" id="MDT0269109.1"/>
    </source>
</evidence>
<evidence type="ECO:0000313" key="3">
    <source>
        <dbReference type="Proteomes" id="UP001183410"/>
    </source>
</evidence>
<comment type="caution">
    <text evidence="2">The sequence shown here is derived from an EMBL/GenBank/DDBJ whole genome shotgun (WGS) entry which is preliminary data.</text>
</comment>
<proteinExistence type="predicted"/>
<keyword evidence="3" id="KW-1185">Reference proteome</keyword>
<feature type="transmembrane region" description="Helical" evidence="1">
    <location>
        <begin position="35"/>
        <end position="53"/>
    </location>
</feature>
<dbReference type="Proteomes" id="UP001183410">
    <property type="component" value="Unassembled WGS sequence"/>
</dbReference>
<keyword evidence="1" id="KW-1133">Transmembrane helix</keyword>
<protein>
    <submittedName>
        <fullName evidence="2">Uncharacterized protein</fullName>
    </submittedName>
</protein>
<gene>
    <name evidence="2" type="ORF">RM844_22745</name>
</gene>
<organism evidence="2 3">
    <name type="scientific">Streptomyces chisholmiae</name>
    <dbReference type="NCBI Taxonomy" id="3075540"/>
    <lineage>
        <taxon>Bacteria</taxon>
        <taxon>Bacillati</taxon>
        <taxon>Actinomycetota</taxon>
        <taxon>Actinomycetes</taxon>
        <taxon>Kitasatosporales</taxon>
        <taxon>Streptomycetaceae</taxon>
        <taxon>Streptomyces</taxon>
    </lineage>
</organism>